<dbReference type="InterPro" id="IPR001173">
    <property type="entry name" value="Glyco_trans_2-like"/>
</dbReference>
<organism evidence="2 3">
    <name type="scientific">Caldalkalibacillus uzonensis</name>
    <dbReference type="NCBI Taxonomy" id="353224"/>
    <lineage>
        <taxon>Bacteria</taxon>
        <taxon>Bacillati</taxon>
        <taxon>Bacillota</taxon>
        <taxon>Bacilli</taxon>
        <taxon>Bacillales</taxon>
        <taxon>Bacillaceae</taxon>
        <taxon>Caldalkalibacillus</taxon>
    </lineage>
</organism>
<sequence>MTSQLATKVTAIIKTFERPHCLNRLVDSIKKYYPDLPIIVADDSLKPVPRSDVEYHILPFDSGLPKGRNFLIQQVKTPYVLVLDDDYCFIEETKIEKLLDVLENSDIDIVGGRLLEKNHVRSFHGKLIRRGTKLRKVRKSNGKQYGCRLYDYINNFFLARTETLRKYKWDEQFKTGGQHIDFFLSYKGKIKVALHPEVFIYHFRDRTDDRYKKYRKRAKEIYKPLFLKKHGLSEYKTARGLLPLKTVQKHLSSETIERFSLKL</sequence>
<proteinExistence type="predicted"/>
<reference evidence="2 3" key="1">
    <citation type="submission" date="2023-07" db="EMBL/GenBank/DDBJ databases">
        <title>Genomic Encyclopedia of Type Strains, Phase IV (KMG-IV): sequencing the most valuable type-strain genomes for metagenomic binning, comparative biology and taxonomic classification.</title>
        <authorList>
            <person name="Goeker M."/>
        </authorList>
    </citation>
    <scope>NUCLEOTIDE SEQUENCE [LARGE SCALE GENOMIC DNA]</scope>
    <source>
        <strain evidence="2 3">DSM 17740</strain>
    </source>
</reference>
<comment type="caution">
    <text evidence="2">The sequence shown here is derived from an EMBL/GenBank/DDBJ whole genome shotgun (WGS) entry which is preliminary data.</text>
</comment>
<protein>
    <submittedName>
        <fullName evidence="2">Glycosyltransferase involved in cell wall biosynthesis</fullName>
    </submittedName>
</protein>
<dbReference type="Pfam" id="PF00535">
    <property type="entry name" value="Glycos_transf_2"/>
    <property type="match status" value="1"/>
</dbReference>
<evidence type="ECO:0000313" key="3">
    <source>
        <dbReference type="Proteomes" id="UP001232445"/>
    </source>
</evidence>
<feature type="domain" description="Glycosyltransferase 2-like" evidence="1">
    <location>
        <begin position="11"/>
        <end position="166"/>
    </location>
</feature>
<dbReference type="EMBL" id="JAUSUQ010000005">
    <property type="protein sequence ID" value="MDQ0339008.1"/>
    <property type="molecule type" value="Genomic_DNA"/>
</dbReference>
<gene>
    <name evidence="2" type="ORF">J2S00_001794</name>
</gene>
<evidence type="ECO:0000259" key="1">
    <source>
        <dbReference type="Pfam" id="PF00535"/>
    </source>
</evidence>
<keyword evidence="3" id="KW-1185">Reference proteome</keyword>
<name>A0ABU0CRG4_9BACI</name>
<dbReference type="PANTHER" id="PTHR15046">
    <property type="entry name" value="GLYCO_TRANS_2-LIKE DOMAIN-CONTAINING PROTEIN"/>
    <property type="match status" value="1"/>
</dbReference>
<evidence type="ECO:0000313" key="2">
    <source>
        <dbReference type="EMBL" id="MDQ0339008.1"/>
    </source>
</evidence>
<dbReference type="RefSeq" id="WP_307338289.1">
    <property type="nucleotide sequence ID" value="NZ_JAUSUQ010000005.1"/>
</dbReference>
<dbReference type="Proteomes" id="UP001232445">
    <property type="component" value="Unassembled WGS sequence"/>
</dbReference>
<dbReference type="CDD" id="cd00761">
    <property type="entry name" value="Glyco_tranf_GTA_type"/>
    <property type="match status" value="1"/>
</dbReference>
<accession>A0ABU0CRG4</accession>
<dbReference type="Gene3D" id="3.90.550.10">
    <property type="entry name" value="Spore Coat Polysaccharide Biosynthesis Protein SpsA, Chain A"/>
    <property type="match status" value="1"/>
</dbReference>
<dbReference type="SUPFAM" id="SSF53448">
    <property type="entry name" value="Nucleotide-diphospho-sugar transferases"/>
    <property type="match status" value="1"/>
</dbReference>
<dbReference type="InterPro" id="IPR029044">
    <property type="entry name" value="Nucleotide-diphossugar_trans"/>
</dbReference>
<dbReference type="PANTHER" id="PTHR15046:SF3">
    <property type="entry name" value="BETA-1,4 N-ACETYLGALACTOSAMINYLTRANSFERASE 2-LIKE"/>
    <property type="match status" value="1"/>
</dbReference>